<evidence type="ECO:0000256" key="3">
    <source>
        <dbReference type="SAM" id="SignalP"/>
    </source>
</evidence>
<reference evidence="5" key="1">
    <citation type="submission" date="2020-12" db="EMBL/GenBank/DDBJ databases">
        <title>Clostridium thailandense sp. nov., a novel acetogenic bacterium isolated from peat land soil in Thailand.</title>
        <authorList>
            <person name="Chaikitkaew S."/>
            <person name="Birkeland N.K."/>
        </authorList>
    </citation>
    <scope>NUCLEOTIDE SEQUENCE</scope>
    <source>
        <strain evidence="5">DSM 17425</strain>
    </source>
</reference>
<dbReference type="Proteomes" id="UP000622687">
    <property type="component" value="Unassembled WGS sequence"/>
</dbReference>
<comment type="subcellular location">
    <subcellularLocation>
        <location evidence="1">Cell envelope</location>
    </subcellularLocation>
</comment>
<dbReference type="InterPro" id="IPR013766">
    <property type="entry name" value="Thioredoxin_domain"/>
</dbReference>
<dbReference type="EMBL" id="JAEEGB010000006">
    <property type="protein sequence ID" value="MBI6872270.1"/>
    <property type="molecule type" value="Genomic_DNA"/>
</dbReference>
<feature type="domain" description="Thioredoxin" evidence="4">
    <location>
        <begin position="44"/>
        <end position="186"/>
    </location>
</feature>
<dbReference type="PANTHER" id="PTHR42852:SF17">
    <property type="entry name" value="THIOREDOXIN-LIKE PROTEIN HI_1115"/>
    <property type="match status" value="1"/>
</dbReference>
<dbReference type="InterPro" id="IPR050553">
    <property type="entry name" value="Thioredoxin_ResA/DsbE_sf"/>
</dbReference>
<dbReference type="InterPro" id="IPR013740">
    <property type="entry name" value="Redoxin"/>
</dbReference>
<comment type="caution">
    <text evidence="5">The sequence shown here is derived from an EMBL/GenBank/DDBJ whole genome shotgun (WGS) entry which is preliminary data.</text>
</comment>
<dbReference type="PROSITE" id="PS00194">
    <property type="entry name" value="THIOREDOXIN_1"/>
    <property type="match status" value="1"/>
</dbReference>
<evidence type="ECO:0000256" key="2">
    <source>
        <dbReference type="ARBA" id="ARBA00022748"/>
    </source>
</evidence>
<dbReference type="AlphaFoldDB" id="A0A934HQ44"/>
<protein>
    <submittedName>
        <fullName evidence="5">TlpA family protein disulfide reductase</fullName>
    </submittedName>
</protein>
<dbReference type="Pfam" id="PF08534">
    <property type="entry name" value="Redoxin"/>
    <property type="match status" value="1"/>
</dbReference>
<keyword evidence="2" id="KW-0201">Cytochrome c-type biogenesis</keyword>
<dbReference type="PROSITE" id="PS51352">
    <property type="entry name" value="THIOREDOXIN_2"/>
    <property type="match status" value="1"/>
</dbReference>
<feature type="signal peptide" evidence="3">
    <location>
        <begin position="1"/>
        <end position="19"/>
    </location>
</feature>
<evidence type="ECO:0000256" key="1">
    <source>
        <dbReference type="ARBA" id="ARBA00004196"/>
    </source>
</evidence>
<sequence length="189" mass="21144">MKKIIISTLLVVMSLSLTACGSKENKAAKVRSTAQTEQSQKGTFAGLKVMPQFKVKDINDKEVTNDIFKEKKVNMINIWGTFCGPCVEEMPTLQELYKEYQSQGFNLVGVVADGDTNEVQALQILKKTKADFVNLIPDEKFKNDFVSKTKAVPVSVFVNSKGDILETVVGSKSKEEYKKIIERNLQQIK</sequence>
<accession>A0A934HQ44</accession>
<evidence type="ECO:0000313" key="5">
    <source>
        <dbReference type="EMBL" id="MBI6872270.1"/>
    </source>
</evidence>
<dbReference type="CDD" id="cd02966">
    <property type="entry name" value="TlpA_like_family"/>
    <property type="match status" value="1"/>
</dbReference>
<dbReference type="GO" id="GO:0017004">
    <property type="term" value="P:cytochrome complex assembly"/>
    <property type="evidence" value="ECO:0007669"/>
    <property type="project" value="UniProtKB-KW"/>
</dbReference>
<dbReference type="InterPro" id="IPR036249">
    <property type="entry name" value="Thioredoxin-like_sf"/>
</dbReference>
<evidence type="ECO:0000259" key="4">
    <source>
        <dbReference type="PROSITE" id="PS51352"/>
    </source>
</evidence>
<evidence type="ECO:0000313" key="6">
    <source>
        <dbReference type="Proteomes" id="UP000622687"/>
    </source>
</evidence>
<keyword evidence="6" id="KW-1185">Reference proteome</keyword>
<dbReference type="Gene3D" id="3.40.30.10">
    <property type="entry name" value="Glutaredoxin"/>
    <property type="match status" value="1"/>
</dbReference>
<gene>
    <name evidence="5" type="ORF">I6U51_06045</name>
</gene>
<dbReference type="PROSITE" id="PS51257">
    <property type="entry name" value="PROKAR_LIPOPROTEIN"/>
    <property type="match status" value="1"/>
</dbReference>
<feature type="chain" id="PRO_5039282619" evidence="3">
    <location>
        <begin position="20"/>
        <end position="189"/>
    </location>
</feature>
<dbReference type="GO" id="GO:0016491">
    <property type="term" value="F:oxidoreductase activity"/>
    <property type="evidence" value="ECO:0007669"/>
    <property type="project" value="InterPro"/>
</dbReference>
<dbReference type="GO" id="GO:0030313">
    <property type="term" value="C:cell envelope"/>
    <property type="evidence" value="ECO:0007669"/>
    <property type="project" value="UniProtKB-SubCell"/>
</dbReference>
<dbReference type="PANTHER" id="PTHR42852">
    <property type="entry name" value="THIOL:DISULFIDE INTERCHANGE PROTEIN DSBE"/>
    <property type="match status" value="1"/>
</dbReference>
<proteinExistence type="predicted"/>
<name>A0A934HQ44_9CLOT</name>
<dbReference type="SUPFAM" id="SSF52833">
    <property type="entry name" value="Thioredoxin-like"/>
    <property type="match status" value="1"/>
</dbReference>
<organism evidence="5 6">
    <name type="scientific">Clostridium aciditolerans</name>
    <dbReference type="NCBI Taxonomy" id="339861"/>
    <lineage>
        <taxon>Bacteria</taxon>
        <taxon>Bacillati</taxon>
        <taxon>Bacillota</taxon>
        <taxon>Clostridia</taxon>
        <taxon>Eubacteriales</taxon>
        <taxon>Clostridiaceae</taxon>
        <taxon>Clostridium</taxon>
    </lineage>
</organism>
<keyword evidence="3" id="KW-0732">Signal</keyword>
<dbReference type="RefSeq" id="WP_211141784.1">
    <property type="nucleotide sequence ID" value="NZ_JAEEGB010000006.1"/>
</dbReference>
<dbReference type="InterPro" id="IPR017937">
    <property type="entry name" value="Thioredoxin_CS"/>
</dbReference>